<proteinExistence type="predicted"/>
<dbReference type="NCBIfam" id="TIGR02523">
    <property type="entry name" value="type_IV_pilV"/>
    <property type="match status" value="1"/>
</dbReference>
<organism evidence="1 2">
    <name type="scientific">Dechloromonas agitata</name>
    <dbReference type="NCBI Taxonomy" id="73030"/>
    <lineage>
        <taxon>Bacteria</taxon>
        <taxon>Pseudomonadati</taxon>
        <taxon>Pseudomonadota</taxon>
        <taxon>Betaproteobacteria</taxon>
        <taxon>Rhodocyclales</taxon>
        <taxon>Azonexaceae</taxon>
        <taxon>Dechloromonas</taxon>
    </lineage>
</organism>
<evidence type="ECO:0000313" key="2">
    <source>
        <dbReference type="Proteomes" id="UP000718593"/>
    </source>
</evidence>
<accession>A0A930FZ59</accession>
<evidence type="ECO:0000313" key="1">
    <source>
        <dbReference type="EMBL" id="MBF1165044.1"/>
    </source>
</evidence>
<comment type="caution">
    <text evidence="1">The sequence shown here is derived from an EMBL/GenBank/DDBJ whole genome shotgun (WGS) entry which is preliminary data.</text>
</comment>
<dbReference type="EMBL" id="JABZMI010000143">
    <property type="protein sequence ID" value="MBF1165044.1"/>
    <property type="molecule type" value="Genomic_DNA"/>
</dbReference>
<gene>
    <name evidence="1" type="primary">pilV</name>
    <name evidence="1" type="ORF">HXL68_08380</name>
</gene>
<dbReference type="AlphaFoldDB" id="A0A930FZ59"/>
<name>A0A930FZ59_9RHOO</name>
<reference evidence="1" key="1">
    <citation type="submission" date="2020-04" db="EMBL/GenBank/DDBJ databases">
        <title>Deep metagenomics examines the oral microbiome during advanced dental caries in children, revealing novel taxa and co-occurrences with host molecules.</title>
        <authorList>
            <person name="Baker J.L."/>
            <person name="Morton J.T."/>
            <person name="Dinis M."/>
            <person name="Alvarez R."/>
            <person name="Tran N.C."/>
            <person name="Knight R."/>
            <person name="Edlund A."/>
        </authorList>
    </citation>
    <scope>NUCLEOTIDE SEQUENCE</scope>
    <source>
        <strain evidence="1">JCVI_32_bin.24</strain>
    </source>
</reference>
<dbReference type="InterPro" id="IPR013362">
    <property type="entry name" value="Pilus_4_PilV"/>
</dbReference>
<sequence length="149" mass="15754">MRPHASRKTQAGVGRLEILIAVLILSLGLLGMAGLQARSLQQNQSSMMRSHAVALGYSILDGLRLDRDAAMAGAYNLGLTCAAPAATGQLAGDTLNLWISDLQRVLGQGATTCGLINCAANGICTIRIRWDDSRAGGSATEEYEIRTRL</sequence>
<protein>
    <submittedName>
        <fullName evidence="1">Type IV pilus modification protein PilV</fullName>
    </submittedName>
</protein>
<dbReference type="Proteomes" id="UP000718593">
    <property type="component" value="Unassembled WGS sequence"/>
</dbReference>